<feature type="region of interest" description="Disordered" evidence="1">
    <location>
        <begin position="1"/>
        <end position="22"/>
    </location>
</feature>
<sequence length="67" mass="7303">MRVRASHPFHGPQQASCKLPGINQNSSQPYPALLAPAFNPLPPQVERAANLFSGFQLPVPGNGLKWR</sequence>
<dbReference type="Proteomes" id="UP001054945">
    <property type="component" value="Unassembled WGS sequence"/>
</dbReference>
<name>A0AAV4YCZ6_CAEEX</name>
<evidence type="ECO:0000313" key="2">
    <source>
        <dbReference type="EMBL" id="GIZ04042.1"/>
    </source>
</evidence>
<evidence type="ECO:0000313" key="3">
    <source>
        <dbReference type="Proteomes" id="UP001054945"/>
    </source>
</evidence>
<organism evidence="2 3">
    <name type="scientific">Caerostris extrusa</name>
    <name type="common">Bark spider</name>
    <name type="synonym">Caerostris bankana</name>
    <dbReference type="NCBI Taxonomy" id="172846"/>
    <lineage>
        <taxon>Eukaryota</taxon>
        <taxon>Metazoa</taxon>
        <taxon>Ecdysozoa</taxon>
        <taxon>Arthropoda</taxon>
        <taxon>Chelicerata</taxon>
        <taxon>Arachnida</taxon>
        <taxon>Araneae</taxon>
        <taxon>Araneomorphae</taxon>
        <taxon>Entelegynae</taxon>
        <taxon>Araneoidea</taxon>
        <taxon>Araneidae</taxon>
        <taxon>Caerostris</taxon>
    </lineage>
</organism>
<feature type="non-terminal residue" evidence="2">
    <location>
        <position position="67"/>
    </location>
</feature>
<protein>
    <submittedName>
        <fullName evidence="2">Uncharacterized protein</fullName>
    </submittedName>
</protein>
<gene>
    <name evidence="2" type="ORF">CEXT_44201</name>
</gene>
<comment type="caution">
    <text evidence="2">The sequence shown here is derived from an EMBL/GenBank/DDBJ whole genome shotgun (WGS) entry which is preliminary data.</text>
</comment>
<proteinExistence type="predicted"/>
<keyword evidence="3" id="KW-1185">Reference proteome</keyword>
<evidence type="ECO:0000256" key="1">
    <source>
        <dbReference type="SAM" id="MobiDB-lite"/>
    </source>
</evidence>
<dbReference type="EMBL" id="BPLR01019026">
    <property type="protein sequence ID" value="GIZ04042.1"/>
    <property type="molecule type" value="Genomic_DNA"/>
</dbReference>
<accession>A0AAV4YCZ6</accession>
<reference evidence="2 3" key="1">
    <citation type="submission" date="2021-06" db="EMBL/GenBank/DDBJ databases">
        <title>Caerostris extrusa draft genome.</title>
        <authorList>
            <person name="Kono N."/>
            <person name="Arakawa K."/>
        </authorList>
    </citation>
    <scope>NUCLEOTIDE SEQUENCE [LARGE SCALE GENOMIC DNA]</scope>
</reference>
<dbReference type="AlphaFoldDB" id="A0AAV4YCZ6"/>